<dbReference type="Gramene" id="rna-AYBTSS11_LOCUS8696">
    <property type="protein sequence ID" value="CAJ1938655.1"/>
    <property type="gene ID" value="gene-AYBTSS11_LOCUS8696"/>
</dbReference>
<reference evidence="1" key="1">
    <citation type="submission" date="2023-10" db="EMBL/GenBank/DDBJ databases">
        <authorList>
            <person name="Domelevo Entfellner J.-B."/>
        </authorList>
    </citation>
    <scope>NUCLEOTIDE SEQUENCE</scope>
</reference>
<name>A0AA86VXB7_9FABA</name>
<dbReference type="EMBL" id="OY731400">
    <property type="protein sequence ID" value="CAJ1938655.1"/>
    <property type="molecule type" value="Genomic_DNA"/>
</dbReference>
<sequence length="67" mass="7388">MVDCVLRIRVFGILENLFIEETSVFLGEGSGVGSGEISSSILSLFFFFKPISRVFVESLLGEKVELV</sequence>
<evidence type="ECO:0000313" key="2">
    <source>
        <dbReference type="Proteomes" id="UP001189624"/>
    </source>
</evidence>
<keyword evidence="2" id="KW-1185">Reference proteome</keyword>
<organism evidence="1 2">
    <name type="scientific">Sphenostylis stenocarpa</name>
    <dbReference type="NCBI Taxonomy" id="92480"/>
    <lineage>
        <taxon>Eukaryota</taxon>
        <taxon>Viridiplantae</taxon>
        <taxon>Streptophyta</taxon>
        <taxon>Embryophyta</taxon>
        <taxon>Tracheophyta</taxon>
        <taxon>Spermatophyta</taxon>
        <taxon>Magnoliopsida</taxon>
        <taxon>eudicotyledons</taxon>
        <taxon>Gunneridae</taxon>
        <taxon>Pentapetalae</taxon>
        <taxon>rosids</taxon>
        <taxon>fabids</taxon>
        <taxon>Fabales</taxon>
        <taxon>Fabaceae</taxon>
        <taxon>Papilionoideae</taxon>
        <taxon>50 kb inversion clade</taxon>
        <taxon>NPAAA clade</taxon>
        <taxon>indigoferoid/millettioid clade</taxon>
        <taxon>Phaseoleae</taxon>
        <taxon>Sphenostylis</taxon>
    </lineage>
</organism>
<dbReference type="Proteomes" id="UP001189624">
    <property type="component" value="Chromosome 3"/>
</dbReference>
<protein>
    <submittedName>
        <fullName evidence="1">Uncharacterized protein</fullName>
    </submittedName>
</protein>
<dbReference type="AlphaFoldDB" id="A0AA86VXB7"/>
<gene>
    <name evidence="1" type="ORF">AYBTSS11_LOCUS8696</name>
</gene>
<evidence type="ECO:0000313" key="1">
    <source>
        <dbReference type="EMBL" id="CAJ1938655.1"/>
    </source>
</evidence>
<accession>A0AA86VXB7</accession>
<proteinExistence type="predicted"/>